<feature type="domain" description="DUF4931" evidence="1">
    <location>
        <begin position="20"/>
        <end position="133"/>
    </location>
</feature>
<dbReference type="SUPFAM" id="SSF54197">
    <property type="entry name" value="HIT-like"/>
    <property type="match status" value="1"/>
</dbReference>
<comment type="caution">
    <text evidence="3">The sequence shown here is derived from an EMBL/GenBank/DDBJ whole genome shotgun (WGS) entry which is preliminary data.</text>
</comment>
<name>A0AAJ1IFP5_9SPIO</name>
<dbReference type="Proteomes" id="UP001221217">
    <property type="component" value="Unassembled WGS sequence"/>
</dbReference>
<dbReference type="Gene3D" id="3.30.428.10">
    <property type="entry name" value="HIT-like"/>
    <property type="match status" value="1"/>
</dbReference>
<dbReference type="EMBL" id="JAQQAL010000024">
    <property type="protein sequence ID" value="MDC7227289.1"/>
    <property type="molecule type" value="Genomic_DNA"/>
</dbReference>
<feature type="domain" description="DUF4931" evidence="2">
    <location>
        <begin position="137"/>
        <end position="247"/>
    </location>
</feature>
<evidence type="ECO:0000259" key="2">
    <source>
        <dbReference type="Pfam" id="PF20956"/>
    </source>
</evidence>
<dbReference type="InterPro" id="IPR046322">
    <property type="entry name" value="DUF4931"/>
</dbReference>
<accession>A0AAJ1IFP5</accession>
<protein>
    <submittedName>
        <fullName evidence="3">DUF4931 domain-containing protein</fullName>
    </submittedName>
</protein>
<evidence type="ECO:0000313" key="4">
    <source>
        <dbReference type="Proteomes" id="UP001221217"/>
    </source>
</evidence>
<gene>
    <name evidence="3" type="ORF">PQJ61_11060</name>
</gene>
<reference evidence="3 4" key="1">
    <citation type="submission" date="2022-12" db="EMBL/GenBank/DDBJ databases">
        <title>Metagenome assembled genome from gulf of manar.</title>
        <authorList>
            <person name="Kohli P."/>
            <person name="Pk S."/>
            <person name="Venkata Ramana C."/>
            <person name="Sasikala C."/>
        </authorList>
    </citation>
    <scope>NUCLEOTIDE SEQUENCE [LARGE SCALE GENOMIC DNA]</scope>
    <source>
        <strain evidence="3">JB008</strain>
    </source>
</reference>
<dbReference type="AlphaFoldDB" id="A0AAJ1IFP5"/>
<evidence type="ECO:0000313" key="3">
    <source>
        <dbReference type="EMBL" id="MDC7227289.1"/>
    </source>
</evidence>
<dbReference type="Pfam" id="PF16285">
    <property type="entry name" value="DUF4931_N"/>
    <property type="match status" value="1"/>
</dbReference>
<dbReference type="InterPro" id="IPR049285">
    <property type="entry name" value="DUF4931_C"/>
</dbReference>
<proteinExistence type="predicted"/>
<dbReference type="Pfam" id="PF20956">
    <property type="entry name" value="DUF4931_C"/>
    <property type="match status" value="1"/>
</dbReference>
<organism evidence="3 4">
    <name type="scientific">Candidatus Thalassospirochaeta sargassi</name>
    <dbReference type="NCBI Taxonomy" id="3119039"/>
    <lineage>
        <taxon>Bacteria</taxon>
        <taxon>Pseudomonadati</taxon>
        <taxon>Spirochaetota</taxon>
        <taxon>Spirochaetia</taxon>
        <taxon>Spirochaetales</taxon>
        <taxon>Spirochaetaceae</taxon>
        <taxon>Candidatus Thalassospirochaeta</taxon>
    </lineage>
</organism>
<dbReference type="InterPro" id="IPR036265">
    <property type="entry name" value="HIT-like_sf"/>
</dbReference>
<sequence length="248" mass="28721">MHVNDEKHLTFVYKTIKEKIAYRNSLETCPFCNREELEDIIEIDGPLILLKNKFPSLADTCQLVLVETENCSESILTYSNEHLRKLIKFGIDHWLEMEHSGDYKSVVFFKNHGPLSGGSMDHSHMQIVGMKNIDYKENIRDEIFEGIEIHKEGASLINISTKPNACSTEINIITRPRDDNYIADHLQILVNYIMKQSSSYNLFFYSWNNSIICKIVARWVTSPFIIGYSIPHDSNRIQKTAEDLRALF</sequence>
<evidence type="ECO:0000259" key="1">
    <source>
        <dbReference type="Pfam" id="PF16285"/>
    </source>
</evidence>